<sequence>SFGGAVLQQPSHLWRCLKCEERCCCIHCGCPLPLSTFPISEQLEPARHVLCHRLQKAMCFQITRQKVCALVRASPLFRGA</sequence>
<organism evidence="1 2">
    <name type="scientific">Durusdinium trenchii</name>
    <dbReference type="NCBI Taxonomy" id="1381693"/>
    <lineage>
        <taxon>Eukaryota</taxon>
        <taxon>Sar</taxon>
        <taxon>Alveolata</taxon>
        <taxon>Dinophyceae</taxon>
        <taxon>Suessiales</taxon>
        <taxon>Symbiodiniaceae</taxon>
        <taxon>Durusdinium</taxon>
    </lineage>
</organism>
<accession>A0ABP0MPX3</accession>
<evidence type="ECO:0000313" key="2">
    <source>
        <dbReference type="Proteomes" id="UP001642464"/>
    </source>
</evidence>
<keyword evidence="2" id="KW-1185">Reference proteome</keyword>
<comment type="caution">
    <text evidence="1">The sequence shown here is derived from an EMBL/GenBank/DDBJ whole genome shotgun (WGS) entry which is preliminary data.</text>
</comment>
<dbReference type="Proteomes" id="UP001642464">
    <property type="component" value="Unassembled WGS sequence"/>
</dbReference>
<dbReference type="EMBL" id="CAXAMM010023337">
    <property type="protein sequence ID" value="CAK9053521.1"/>
    <property type="molecule type" value="Genomic_DNA"/>
</dbReference>
<name>A0ABP0MPX3_9DINO</name>
<protein>
    <submittedName>
        <fullName evidence="1">Uncharacterized protein</fullName>
    </submittedName>
</protein>
<evidence type="ECO:0000313" key="1">
    <source>
        <dbReference type="EMBL" id="CAK9053521.1"/>
    </source>
</evidence>
<proteinExistence type="predicted"/>
<feature type="non-terminal residue" evidence="1">
    <location>
        <position position="1"/>
    </location>
</feature>
<gene>
    <name evidence="1" type="ORF">SCF082_LOCUS29150</name>
</gene>
<reference evidence="1 2" key="1">
    <citation type="submission" date="2024-02" db="EMBL/GenBank/DDBJ databases">
        <authorList>
            <person name="Chen Y."/>
            <person name="Shah S."/>
            <person name="Dougan E. K."/>
            <person name="Thang M."/>
            <person name="Chan C."/>
        </authorList>
    </citation>
    <scope>NUCLEOTIDE SEQUENCE [LARGE SCALE GENOMIC DNA]</scope>
</reference>